<dbReference type="InterPro" id="IPR013249">
    <property type="entry name" value="RNA_pol_sigma70_r4_t2"/>
</dbReference>
<dbReference type="SUPFAM" id="SSF88946">
    <property type="entry name" value="Sigma2 domain of RNA polymerase sigma factors"/>
    <property type="match status" value="1"/>
</dbReference>
<dbReference type="Pfam" id="PF08281">
    <property type="entry name" value="Sigma70_r4_2"/>
    <property type="match status" value="1"/>
</dbReference>
<evidence type="ECO:0000259" key="7">
    <source>
        <dbReference type="Pfam" id="PF20239"/>
    </source>
</evidence>
<feature type="domain" description="RNA polymerase sigma factor 70 region 4 type 2" evidence="6">
    <location>
        <begin position="115"/>
        <end position="163"/>
    </location>
</feature>
<dbReference type="InterPro" id="IPR046531">
    <property type="entry name" value="DUF6596"/>
</dbReference>
<reference evidence="9" key="1">
    <citation type="journal article" date="2019" name="Int. J. Syst. Evol. Microbiol.">
        <title>The Global Catalogue of Microorganisms (GCM) 10K type strain sequencing project: providing services to taxonomists for standard genome sequencing and annotation.</title>
        <authorList>
            <consortium name="The Broad Institute Genomics Platform"/>
            <consortium name="The Broad Institute Genome Sequencing Center for Infectious Disease"/>
            <person name="Wu L."/>
            <person name="Ma J."/>
        </authorList>
    </citation>
    <scope>NUCLEOTIDE SEQUENCE [LARGE SCALE GENOMIC DNA]</scope>
    <source>
        <strain evidence="9">JCM 16540</strain>
    </source>
</reference>
<dbReference type="InterPro" id="IPR013325">
    <property type="entry name" value="RNA_pol_sigma_r2"/>
</dbReference>
<evidence type="ECO:0000256" key="2">
    <source>
        <dbReference type="ARBA" id="ARBA00023015"/>
    </source>
</evidence>
<feature type="domain" description="RNA polymerase sigma-70 region 2" evidence="5">
    <location>
        <begin position="15"/>
        <end position="78"/>
    </location>
</feature>
<sequence length="417" mass="45187">MRGTGEQVAEVVRLEGARVLAVLVRHLGDWSLAEEAVQEAALAALQTWPERGVPDEPRAWLTVTARRKAIDLLRRERARGDKERASVALAALSRPEPPEGDEEEAVDDDLLRLVFTCCHPSLAPEARLALTLKTLCQLTVAEVAEALLTTETAMARRLTRTKHKIAAARIPYRTPGAAELPERLTSVCSVVHAMYTAGHAPHGGELVVATDLCAEAVRLARQLVRLMPGEAGPAAVLALLLLTEARRPARVDAVGDPVLLADQDRSRWDARLVAEGTALLSTSLRRSDGIADPFQLQAAVALEHDRAPSYAGTDWTEVVRLYDLLVSVAPSAPARLARGVAVAERDGPEAGLRAVADLPADVRVRGVRSELLARCGRYGEALAALEPRPGDVLTEPERRFRDARRRTWTEQVRSGGT</sequence>
<keyword evidence="4" id="KW-0804">Transcription</keyword>
<evidence type="ECO:0000256" key="4">
    <source>
        <dbReference type="ARBA" id="ARBA00023163"/>
    </source>
</evidence>
<evidence type="ECO:0000259" key="6">
    <source>
        <dbReference type="Pfam" id="PF08281"/>
    </source>
</evidence>
<protein>
    <submittedName>
        <fullName evidence="8">RNA polymerase sigma factor</fullName>
    </submittedName>
</protein>
<keyword evidence="3" id="KW-0731">Sigma factor</keyword>
<dbReference type="Pfam" id="PF04542">
    <property type="entry name" value="Sigma70_r2"/>
    <property type="match status" value="1"/>
</dbReference>
<dbReference type="Pfam" id="PF20239">
    <property type="entry name" value="DUF6596"/>
    <property type="match status" value="1"/>
</dbReference>
<dbReference type="PANTHER" id="PTHR47756">
    <property type="entry name" value="BLL6612 PROTEIN-RELATED"/>
    <property type="match status" value="1"/>
</dbReference>
<comment type="similarity">
    <text evidence="1">Belongs to the sigma-70 factor family. ECF subfamily.</text>
</comment>
<organism evidence="8 9">
    <name type="scientific">Microlunatus spumicola</name>
    <dbReference type="NCBI Taxonomy" id="81499"/>
    <lineage>
        <taxon>Bacteria</taxon>
        <taxon>Bacillati</taxon>
        <taxon>Actinomycetota</taxon>
        <taxon>Actinomycetes</taxon>
        <taxon>Propionibacteriales</taxon>
        <taxon>Propionibacteriaceae</taxon>
        <taxon>Microlunatus</taxon>
    </lineage>
</organism>
<dbReference type="InterPro" id="IPR014284">
    <property type="entry name" value="RNA_pol_sigma-70_dom"/>
</dbReference>
<dbReference type="EMBL" id="BAAAYR010000001">
    <property type="protein sequence ID" value="GAA3560778.1"/>
    <property type="molecule type" value="Genomic_DNA"/>
</dbReference>
<evidence type="ECO:0000259" key="5">
    <source>
        <dbReference type="Pfam" id="PF04542"/>
    </source>
</evidence>
<comment type="caution">
    <text evidence="8">The sequence shown here is derived from an EMBL/GenBank/DDBJ whole genome shotgun (WGS) entry which is preliminary data.</text>
</comment>
<accession>A0ABP6X395</accession>
<keyword evidence="2" id="KW-0805">Transcription regulation</keyword>
<evidence type="ECO:0000313" key="8">
    <source>
        <dbReference type="EMBL" id="GAA3560778.1"/>
    </source>
</evidence>
<name>A0ABP6X395_9ACTN</name>
<dbReference type="SUPFAM" id="SSF88659">
    <property type="entry name" value="Sigma3 and sigma4 domains of RNA polymerase sigma factors"/>
    <property type="match status" value="1"/>
</dbReference>
<proteinExistence type="inferred from homology"/>
<dbReference type="InterPro" id="IPR013324">
    <property type="entry name" value="RNA_pol_sigma_r3/r4-like"/>
</dbReference>
<evidence type="ECO:0000256" key="3">
    <source>
        <dbReference type="ARBA" id="ARBA00023082"/>
    </source>
</evidence>
<keyword evidence="9" id="KW-1185">Reference proteome</keyword>
<dbReference type="PANTHER" id="PTHR47756:SF2">
    <property type="entry name" value="BLL6612 PROTEIN"/>
    <property type="match status" value="1"/>
</dbReference>
<evidence type="ECO:0000313" key="9">
    <source>
        <dbReference type="Proteomes" id="UP001500767"/>
    </source>
</evidence>
<feature type="domain" description="DUF6596" evidence="7">
    <location>
        <begin position="183"/>
        <end position="283"/>
    </location>
</feature>
<dbReference type="Gene3D" id="1.10.1740.10">
    <property type="match status" value="1"/>
</dbReference>
<gene>
    <name evidence="8" type="ORF">GCM10022197_15330</name>
</gene>
<evidence type="ECO:0000256" key="1">
    <source>
        <dbReference type="ARBA" id="ARBA00010641"/>
    </source>
</evidence>
<dbReference type="InterPro" id="IPR007627">
    <property type="entry name" value="RNA_pol_sigma70_r2"/>
</dbReference>
<dbReference type="NCBIfam" id="TIGR02937">
    <property type="entry name" value="sigma70-ECF"/>
    <property type="match status" value="1"/>
</dbReference>
<dbReference type="Proteomes" id="UP001500767">
    <property type="component" value="Unassembled WGS sequence"/>
</dbReference>
<dbReference type="RefSeq" id="WP_204911517.1">
    <property type="nucleotide sequence ID" value="NZ_BAAAYR010000001.1"/>
</dbReference>